<dbReference type="Proteomes" id="UP001153636">
    <property type="component" value="Chromosome 6"/>
</dbReference>
<dbReference type="AlphaFoldDB" id="A0A9P0CZN6"/>
<accession>A0A9P0CZN6</accession>
<gene>
    <name evidence="1" type="ORF">PSYICH_LOCUS12298</name>
</gene>
<sequence length="178" mass="20710">MPCNNYLKFSHSTKNCTETTKWNKCSEAHSTNKCPTTLPPKCSGCGSEDHQAWSFKCPKRPTKPITRIPNLPVKTLNNKSDQIKDNMKMSRIHSPITLHDIIINSYVQKLNKPKNINREELIERLRKRFMADYRIDTTVTFVGNNWIYILMFDMELDNFESHTETIPGSQVAHIQQRN</sequence>
<reference evidence="1" key="1">
    <citation type="submission" date="2022-01" db="EMBL/GenBank/DDBJ databases">
        <authorList>
            <person name="King R."/>
        </authorList>
    </citation>
    <scope>NUCLEOTIDE SEQUENCE</scope>
</reference>
<dbReference type="EMBL" id="OV651818">
    <property type="protein sequence ID" value="CAH1111421.1"/>
    <property type="molecule type" value="Genomic_DNA"/>
</dbReference>
<name>A0A9P0CZN6_9CUCU</name>
<keyword evidence="2" id="KW-1185">Reference proteome</keyword>
<evidence type="ECO:0000313" key="2">
    <source>
        <dbReference type="Proteomes" id="UP001153636"/>
    </source>
</evidence>
<dbReference type="OrthoDB" id="6767759at2759"/>
<proteinExistence type="predicted"/>
<protein>
    <submittedName>
        <fullName evidence="1">Uncharacterized protein</fullName>
    </submittedName>
</protein>
<evidence type="ECO:0000313" key="1">
    <source>
        <dbReference type="EMBL" id="CAH1111421.1"/>
    </source>
</evidence>
<organism evidence="1 2">
    <name type="scientific">Psylliodes chrysocephalus</name>
    <dbReference type="NCBI Taxonomy" id="3402493"/>
    <lineage>
        <taxon>Eukaryota</taxon>
        <taxon>Metazoa</taxon>
        <taxon>Ecdysozoa</taxon>
        <taxon>Arthropoda</taxon>
        <taxon>Hexapoda</taxon>
        <taxon>Insecta</taxon>
        <taxon>Pterygota</taxon>
        <taxon>Neoptera</taxon>
        <taxon>Endopterygota</taxon>
        <taxon>Coleoptera</taxon>
        <taxon>Polyphaga</taxon>
        <taxon>Cucujiformia</taxon>
        <taxon>Chrysomeloidea</taxon>
        <taxon>Chrysomelidae</taxon>
        <taxon>Galerucinae</taxon>
        <taxon>Alticini</taxon>
        <taxon>Psylliodes</taxon>
    </lineage>
</organism>